<evidence type="ECO:0000313" key="6">
    <source>
        <dbReference type="EMBL" id="GFQ71135.1"/>
    </source>
</evidence>
<evidence type="ECO:0000259" key="5">
    <source>
        <dbReference type="PROSITE" id="PS51349"/>
    </source>
</evidence>
<dbReference type="AlphaFoldDB" id="A0A8X6KBJ4"/>
<protein>
    <submittedName>
        <fullName evidence="6">Hydroxyacid oxidase 1</fullName>
    </submittedName>
</protein>
<evidence type="ECO:0000313" key="7">
    <source>
        <dbReference type="Proteomes" id="UP000887116"/>
    </source>
</evidence>
<dbReference type="InterPro" id="IPR000262">
    <property type="entry name" value="FMN-dep_DH"/>
</dbReference>
<feature type="non-terminal residue" evidence="6">
    <location>
        <position position="1"/>
    </location>
</feature>
<sequence>VFCQIIALPEIVEAVNSVDPAIEVYIDGGIRTGYDVFKAIALGARAAFIGRPALWGLTMGGADGVAKVLSIIKQEFTEAMIHAGLSNPDQITASSLVKKTY</sequence>
<dbReference type="GO" id="GO:0016491">
    <property type="term" value="F:oxidoreductase activity"/>
    <property type="evidence" value="ECO:0007669"/>
    <property type="project" value="UniProtKB-KW"/>
</dbReference>
<comment type="cofactor">
    <cofactor evidence="1">
        <name>FMN</name>
        <dbReference type="ChEBI" id="CHEBI:58210"/>
    </cofactor>
</comment>
<keyword evidence="3" id="KW-0288">FMN</keyword>
<keyword evidence="4" id="KW-0560">Oxidoreductase</keyword>
<evidence type="ECO:0000256" key="1">
    <source>
        <dbReference type="ARBA" id="ARBA00001917"/>
    </source>
</evidence>
<gene>
    <name evidence="6" type="primary">Hao1</name>
    <name evidence="6" type="ORF">TNCT_38571</name>
</gene>
<dbReference type="Proteomes" id="UP000887116">
    <property type="component" value="Unassembled WGS sequence"/>
</dbReference>
<dbReference type="OrthoDB" id="25826at2759"/>
<name>A0A8X6KBJ4_TRICU</name>
<evidence type="ECO:0000256" key="4">
    <source>
        <dbReference type="ARBA" id="ARBA00023002"/>
    </source>
</evidence>
<dbReference type="Gene3D" id="3.20.20.70">
    <property type="entry name" value="Aldolase class I"/>
    <property type="match status" value="1"/>
</dbReference>
<evidence type="ECO:0000256" key="3">
    <source>
        <dbReference type="ARBA" id="ARBA00022643"/>
    </source>
</evidence>
<proteinExistence type="predicted"/>
<accession>A0A8X6KBJ4</accession>
<comment type="caution">
    <text evidence="6">The sequence shown here is derived from an EMBL/GenBank/DDBJ whole genome shotgun (WGS) entry which is preliminary data.</text>
</comment>
<dbReference type="InterPro" id="IPR037396">
    <property type="entry name" value="FMN_HAD"/>
</dbReference>
<dbReference type="PROSITE" id="PS51349">
    <property type="entry name" value="FMN_HYDROXY_ACID_DH_2"/>
    <property type="match status" value="1"/>
</dbReference>
<dbReference type="PANTHER" id="PTHR10578:SF107">
    <property type="entry name" value="2-HYDROXYACID OXIDASE 1"/>
    <property type="match status" value="1"/>
</dbReference>
<evidence type="ECO:0000256" key="2">
    <source>
        <dbReference type="ARBA" id="ARBA00022630"/>
    </source>
</evidence>
<dbReference type="InterPro" id="IPR013785">
    <property type="entry name" value="Aldolase_TIM"/>
</dbReference>
<keyword evidence="2" id="KW-0285">Flavoprotein</keyword>
<feature type="domain" description="FMN hydroxy acid dehydrogenase" evidence="5">
    <location>
        <begin position="1"/>
        <end position="101"/>
    </location>
</feature>
<dbReference type="SUPFAM" id="SSF51395">
    <property type="entry name" value="FMN-linked oxidoreductases"/>
    <property type="match status" value="1"/>
</dbReference>
<keyword evidence="7" id="KW-1185">Reference proteome</keyword>
<organism evidence="6 7">
    <name type="scientific">Trichonephila clavata</name>
    <name type="common">Joro spider</name>
    <name type="synonym">Nephila clavata</name>
    <dbReference type="NCBI Taxonomy" id="2740835"/>
    <lineage>
        <taxon>Eukaryota</taxon>
        <taxon>Metazoa</taxon>
        <taxon>Ecdysozoa</taxon>
        <taxon>Arthropoda</taxon>
        <taxon>Chelicerata</taxon>
        <taxon>Arachnida</taxon>
        <taxon>Araneae</taxon>
        <taxon>Araneomorphae</taxon>
        <taxon>Entelegynae</taxon>
        <taxon>Araneoidea</taxon>
        <taxon>Nephilidae</taxon>
        <taxon>Trichonephila</taxon>
    </lineage>
</organism>
<reference evidence="6" key="1">
    <citation type="submission" date="2020-07" db="EMBL/GenBank/DDBJ databases">
        <title>Multicomponent nature underlies the extraordinary mechanical properties of spider dragline silk.</title>
        <authorList>
            <person name="Kono N."/>
            <person name="Nakamura H."/>
            <person name="Mori M."/>
            <person name="Yoshida Y."/>
            <person name="Ohtoshi R."/>
            <person name="Malay A.D."/>
            <person name="Moran D.A.P."/>
            <person name="Tomita M."/>
            <person name="Numata K."/>
            <person name="Arakawa K."/>
        </authorList>
    </citation>
    <scope>NUCLEOTIDE SEQUENCE</scope>
</reference>
<dbReference type="PANTHER" id="PTHR10578">
    <property type="entry name" value="S -2-HYDROXY-ACID OXIDASE-RELATED"/>
    <property type="match status" value="1"/>
</dbReference>
<dbReference type="Pfam" id="PF01070">
    <property type="entry name" value="FMN_dh"/>
    <property type="match status" value="1"/>
</dbReference>
<dbReference type="EMBL" id="BMAO01020982">
    <property type="protein sequence ID" value="GFQ71135.1"/>
    <property type="molecule type" value="Genomic_DNA"/>
</dbReference>